<keyword evidence="2" id="KW-0808">Transferase</keyword>
<name>A0ABY4GS09_9BACI</name>
<dbReference type="SUPFAM" id="SSF55729">
    <property type="entry name" value="Acyl-CoA N-acyltransferases (Nat)"/>
    <property type="match status" value="1"/>
</dbReference>
<accession>A0ABY4GS09</accession>
<dbReference type="InterPro" id="IPR000182">
    <property type="entry name" value="GNAT_dom"/>
</dbReference>
<organism evidence="2 3">
    <name type="scientific">Gracilibacillus salinarum</name>
    <dbReference type="NCBI Taxonomy" id="2932255"/>
    <lineage>
        <taxon>Bacteria</taxon>
        <taxon>Bacillati</taxon>
        <taxon>Bacillota</taxon>
        <taxon>Bacilli</taxon>
        <taxon>Bacillales</taxon>
        <taxon>Bacillaceae</taxon>
        <taxon>Gracilibacillus</taxon>
    </lineage>
</organism>
<protein>
    <submittedName>
        <fullName evidence="2">GNAT family N-acetyltransferase</fullName>
        <ecNumber evidence="2">2.3.1.-</ecNumber>
    </submittedName>
</protein>
<dbReference type="PANTHER" id="PTHR43451">
    <property type="entry name" value="ACETYLTRANSFERASE (GNAT) FAMILY PROTEIN"/>
    <property type="match status" value="1"/>
</dbReference>
<evidence type="ECO:0000313" key="3">
    <source>
        <dbReference type="Proteomes" id="UP000831537"/>
    </source>
</evidence>
<dbReference type="PROSITE" id="PS51186">
    <property type="entry name" value="GNAT"/>
    <property type="match status" value="1"/>
</dbReference>
<dbReference type="InterPro" id="IPR052564">
    <property type="entry name" value="N-acetyltrans/Recomb-assoc"/>
</dbReference>
<dbReference type="Proteomes" id="UP000831537">
    <property type="component" value="Chromosome"/>
</dbReference>
<dbReference type="InterPro" id="IPR016181">
    <property type="entry name" value="Acyl_CoA_acyltransferase"/>
</dbReference>
<dbReference type="Pfam" id="PF13673">
    <property type="entry name" value="Acetyltransf_10"/>
    <property type="match status" value="1"/>
</dbReference>
<dbReference type="EC" id="2.3.1.-" evidence="2"/>
<keyword evidence="2" id="KW-0012">Acyltransferase</keyword>
<proteinExistence type="predicted"/>
<dbReference type="RefSeq" id="WP_244747614.1">
    <property type="nucleotide sequence ID" value="NZ_CP095071.1"/>
</dbReference>
<dbReference type="Gene3D" id="3.40.630.30">
    <property type="match status" value="1"/>
</dbReference>
<evidence type="ECO:0000259" key="1">
    <source>
        <dbReference type="PROSITE" id="PS51186"/>
    </source>
</evidence>
<sequence>MEIEKFNVSDIEEVVSLFYDTVHHVNRKDYSTTALHAWAPADEQAEKLATWCESLRANIAYVAKSQGRIVGFADLSFLGHIDRLYVHKDFQRKGIATALVDALESEAKKWNLLTVDTDASITAKPFFIKRGYRVVRPQIVKRRGVELRNYKMIKEWKE</sequence>
<evidence type="ECO:0000313" key="2">
    <source>
        <dbReference type="EMBL" id="UOQ87173.1"/>
    </source>
</evidence>
<dbReference type="PANTHER" id="PTHR43451:SF1">
    <property type="entry name" value="ACETYLTRANSFERASE"/>
    <property type="match status" value="1"/>
</dbReference>
<feature type="domain" description="N-acetyltransferase" evidence="1">
    <location>
        <begin position="1"/>
        <end position="157"/>
    </location>
</feature>
<keyword evidence="3" id="KW-1185">Reference proteome</keyword>
<dbReference type="EMBL" id="CP095071">
    <property type="protein sequence ID" value="UOQ87173.1"/>
    <property type="molecule type" value="Genomic_DNA"/>
</dbReference>
<gene>
    <name evidence="2" type="ORF">MUN87_09940</name>
</gene>
<reference evidence="2 3" key="1">
    <citation type="submission" date="2022-04" db="EMBL/GenBank/DDBJ databases">
        <title>Gracilibacillus sp. isolated from saltern.</title>
        <authorList>
            <person name="Won M."/>
            <person name="Lee C.-M."/>
            <person name="Woen H.-Y."/>
            <person name="Kwon S.-W."/>
        </authorList>
    </citation>
    <scope>NUCLEOTIDE SEQUENCE [LARGE SCALE GENOMIC DNA]</scope>
    <source>
        <strain evidence="2 3">SSPM10-3</strain>
    </source>
</reference>
<dbReference type="GO" id="GO:0016746">
    <property type="term" value="F:acyltransferase activity"/>
    <property type="evidence" value="ECO:0007669"/>
    <property type="project" value="UniProtKB-KW"/>
</dbReference>
<dbReference type="CDD" id="cd04301">
    <property type="entry name" value="NAT_SF"/>
    <property type="match status" value="1"/>
</dbReference>